<proteinExistence type="predicted"/>
<name>A0A835I590_9MAGN</name>
<dbReference type="SUPFAM" id="SSF56219">
    <property type="entry name" value="DNase I-like"/>
    <property type="match status" value="1"/>
</dbReference>
<reference evidence="2 3" key="1">
    <citation type="submission" date="2020-10" db="EMBL/GenBank/DDBJ databases">
        <title>The Coptis chinensis genome and diversification of protoberbering-type alkaloids.</title>
        <authorList>
            <person name="Wang B."/>
            <person name="Shu S."/>
            <person name="Song C."/>
            <person name="Liu Y."/>
        </authorList>
    </citation>
    <scope>NUCLEOTIDE SEQUENCE [LARGE SCALE GENOMIC DNA]</scope>
    <source>
        <strain evidence="2">HL-2020</strain>
        <tissue evidence="2">Leaf</tissue>
    </source>
</reference>
<feature type="region of interest" description="Disordered" evidence="1">
    <location>
        <begin position="142"/>
        <end position="173"/>
    </location>
</feature>
<gene>
    <name evidence="2" type="ORF">IFM89_015744</name>
</gene>
<dbReference type="AlphaFoldDB" id="A0A835I590"/>
<evidence type="ECO:0000313" key="2">
    <source>
        <dbReference type="EMBL" id="KAF9609403.1"/>
    </source>
</evidence>
<dbReference type="PANTHER" id="PTHR33710">
    <property type="entry name" value="BNAC02G09200D PROTEIN"/>
    <property type="match status" value="1"/>
</dbReference>
<dbReference type="PANTHER" id="PTHR33710:SF71">
    <property type="entry name" value="ENDONUCLEASE_EXONUCLEASE_PHOSPHATASE DOMAIN-CONTAINING PROTEIN"/>
    <property type="match status" value="1"/>
</dbReference>
<dbReference type="EMBL" id="JADFTS010000004">
    <property type="protein sequence ID" value="KAF9609403.1"/>
    <property type="molecule type" value="Genomic_DNA"/>
</dbReference>
<dbReference type="OrthoDB" id="1932741at2759"/>
<feature type="compositionally biased region" description="Basic residues" evidence="1">
    <location>
        <begin position="161"/>
        <end position="173"/>
    </location>
</feature>
<feature type="compositionally biased region" description="Polar residues" evidence="1">
    <location>
        <begin position="142"/>
        <end position="160"/>
    </location>
</feature>
<accession>A0A835I590</accession>
<protein>
    <submittedName>
        <fullName evidence="2">Uncharacterized protein</fullName>
    </submittedName>
</protein>
<keyword evidence="3" id="KW-1185">Reference proteome</keyword>
<dbReference type="Gene3D" id="3.60.10.10">
    <property type="entry name" value="Endonuclease/exonuclease/phosphatase"/>
    <property type="match status" value="1"/>
</dbReference>
<evidence type="ECO:0000313" key="3">
    <source>
        <dbReference type="Proteomes" id="UP000631114"/>
    </source>
</evidence>
<organism evidence="2 3">
    <name type="scientific">Coptis chinensis</name>
    <dbReference type="NCBI Taxonomy" id="261450"/>
    <lineage>
        <taxon>Eukaryota</taxon>
        <taxon>Viridiplantae</taxon>
        <taxon>Streptophyta</taxon>
        <taxon>Embryophyta</taxon>
        <taxon>Tracheophyta</taxon>
        <taxon>Spermatophyta</taxon>
        <taxon>Magnoliopsida</taxon>
        <taxon>Ranunculales</taxon>
        <taxon>Ranunculaceae</taxon>
        <taxon>Coptidoideae</taxon>
        <taxon>Coptis</taxon>
    </lineage>
</organism>
<dbReference type="Proteomes" id="UP000631114">
    <property type="component" value="Unassembled WGS sequence"/>
</dbReference>
<comment type="caution">
    <text evidence="2">The sequence shown here is derived from an EMBL/GenBank/DDBJ whole genome shotgun (WGS) entry which is preliminary data.</text>
</comment>
<dbReference type="InterPro" id="IPR036691">
    <property type="entry name" value="Endo/exonu/phosph_ase_sf"/>
</dbReference>
<evidence type="ECO:0000256" key="1">
    <source>
        <dbReference type="SAM" id="MobiDB-lite"/>
    </source>
</evidence>
<sequence length="470" mass="52850">MPLDPQNEDEHSPAAVHVTNEEPTVQVTPSSILQNPLMEVNSELSVVPVVSPYVVNAITAVNPQEVGVGFIVPRQVAPAQLSLAATDKSEVYTNERNSFDVLADSQDEIVSDMVGEARDMFVEHTQAAEVIAQQTTQVVVPDGSGTSPLGNNRDATNNQAKRGRGRPKGFGKKRGRGLLETKVKVVNFDYISSLCEPSWKYEHNYNSDDAGRILIFWDVGRVSVDKVWETSQLIHCKVTLMHNSAEFLFTAIYASNNMNTRARLWHDMVVISSNISSPWCCLGDYNNVLFTHERVGDLPVHPRETIPFSNCLVAVGLYNIKSVGCTLTWTNYGSGLNRKWAKLDRCLANQCWSAVFPSSVADFLTQGITDHSPIMVSWIDAYMCRPPFKFSKFWIHTPEFKDTLQSCWSIQLYGSERLHGDRGTEFFYNAIKERKARNYVWVVTDMQQQRCEGQEKVANAFIEYYKSILG</sequence>